<evidence type="ECO:0000259" key="5">
    <source>
        <dbReference type="Pfam" id="PF25023"/>
    </source>
</evidence>
<dbReference type="PANTHER" id="PTHR32305">
    <property type="match status" value="1"/>
</dbReference>
<name>A0A7Z0ITT9_9ACTN</name>
<dbReference type="NCBIfam" id="TIGR03696">
    <property type="entry name" value="Rhs_assc_core"/>
    <property type="match status" value="1"/>
</dbReference>
<keyword evidence="1" id="KW-0677">Repeat</keyword>
<dbReference type="RefSeq" id="WP_179659638.1">
    <property type="nucleotide sequence ID" value="NZ_JACBZR010000001.1"/>
</dbReference>
<evidence type="ECO:0000259" key="4">
    <source>
        <dbReference type="Pfam" id="PF24494"/>
    </source>
</evidence>
<dbReference type="InterPro" id="IPR050708">
    <property type="entry name" value="T6SS_VgrG/RHS"/>
</dbReference>
<dbReference type="Pfam" id="PF05593">
    <property type="entry name" value="RHS_repeat"/>
    <property type="match status" value="7"/>
</dbReference>
<dbReference type="Pfam" id="PF24494">
    <property type="entry name" value="DUF7587"/>
    <property type="match status" value="1"/>
</dbReference>
<feature type="compositionally biased region" description="Basic and acidic residues" evidence="2">
    <location>
        <begin position="1"/>
        <end position="16"/>
    </location>
</feature>
<sequence length="1250" mass="136897">MARKMDDVVEELREAATKTVSDVGQALKKNADDVADGIRKQAEARRDLDSDMARSGSDKPGRTDSLPSDKSGTNKDGSRDQQGCGDPVDVATGAVFLQQTDLTLPGDLPLILSRKHSSDWTYGHWFGPSWSSTFDERIDVHTDVVGRRSAVVVAADTRAHVFKNLTAGQDARPVAGGALRLHVSEAGEYRLLDAATGETRHYTPSDAGGTAWLTSITNASGDWIRFARDEQGAPAEVTHSSGYRVQVATAGHRITGLSVTRPDGSDPMQVKGYRYDDHGDLVGILNDSGVELEFGYEHHRITRWVDRNGTFYDYVYDAQGRCVSQGGSDGVMRNTFEYGEPNASGLRETRVTDSRELTTTFKINARFQVIATIDPLGGATRSEWSEQNRLLARTDALGRRTTFGYDAAGNLTMVTRPDGSQAIMEWVDTIAGPRLARQVLPDGSATTFGYDDAGRRTSITDATGDTTAFGYDGDGHLATIIDALGRVRSIENDPAGLPWRVVEPDGAVNEFYRDHFGRVIASTDALGARTEYSWTVGGELASRRLPDGSTESWTYDSEGNPASYTDPVGHTTTTTFTHFDMPAEVTTPDGSTTLYAYDPELRLTSVTNPRGESWLYTYDEAGRLRTETDYNGSTLAYEYDAAGQVTGRINGVGQRMHFAYDELGNVVRSDADGITTELAYDPVGRLLRAAGPEVDLVLRRDPLGRVLAESVNGRTVTTAYDAIGRPEYRVTPAGVETTWAYGMGAEPESVTFAGQQITFERDVAGRETRRSAGALVLEQTWDLLGQPLTQRLNRTSVDLGAGPGASRPSDVLQERTYTYESAGRLVGVEDRLTGARRFELDLADRITTVALDGSRSERYAYDPLGNITSAATGGDDAERREYTGTLLTRSGRDRYSYDGQGRLTRHTRTRISQKAETWLYEWDAEDHLTTLRTPDGTVWSYLYDALGRRVAKRRHASDGTVAETTHFAWAGSTLLEQTGSGGDTGGDTLSWTYQGYEPLAQVELRGEVGDELSQADVDARFYSIVTDLAGAPAELVTPDGDLHWHAQRTIWGAGDEESPTPLRFAGQYADAESGLHYNHHRYYDPRTGRYLSQDPLGLAPAPNPNNYVHNPTTWSDPAGLQGEECRDVVYRNLRDDEDPSRGLDAKNPDATYKPSGHVLHGSKPTWRSQFISTTRSRQVALESQWASECVVAIDLSKLDPSQIFDLSTDAGRNTHDIRGFTAINRTKSSQEVLLTGHIPAEAITWVRGGP</sequence>
<dbReference type="AlphaFoldDB" id="A0A7Z0ITT9"/>
<protein>
    <submittedName>
        <fullName evidence="6">RHS repeat-associated protein</fullName>
    </submittedName>
</protein>
<feature type="compositionally biased region" description="Basic and acidic residues" evidence="2">
    <location>
        <begin position="29"/>
        <end position="62"/>
    </location>
</feature>
<dbReference type="InterPro" id="IPR022385">
    <property type="entry name" value="Rhs_assc_core"/>
</dbReference>
<feature type="domain" description="DUF7587" evidence="4">
    <location>
        <begin position="1160"/>
        <end position="1243"/>
    </location>
</feature>
<proteinExistence type="predicted"/>
<feature type="domain" description="Teneurin-like YD-shell" evidence="5">
    <location>
        <begin position="838"/>
        <end position="956"/>
    </location>
</feature>
<feature type="region of interest" description="Disordered" evidence="2">
    <location>
        <begin position="1"/>
        <end position="87"/>
    </location>
</feature>
<dbReference type="NCBIfam" id="TIGR01643">
    <property type="entry name" value="YD_repeat_2x"/>
    <property type="match status" value="9"/>
</dbReference>
<comment type="caution">
    <text evidence="6">The sequence shown here is derived from an EMBL/GenBank/DDBJ whole genome shotgun (WGS) entry which is preliminary data.</text>
</comment>
<accession>A0A7Z0ITT9</accession>
<dbReference type="Pfam" id="PF20148">
    <property type="entry name" value="DUF6531"/>
    <property type="match status" value="1"/>
</dbReference>
<dbReference type="EMBL" id="JACBZR010000001">
    <property type="protein sequence ID" value="NYI79311.1"/>
    <property type="molecule type" value="Genomic_DNA"/>
</dbReference>
<dbReference type="InterPro" id="IPR031325">
    <property type="entry name" value="RHS_repeat"/>
</dbReference>
<dbReference type="Pfam" id="PF25023">
    <property type="entry name" value="TEN_YD-shell"/>
    <property type="match status" value="1"/>
</dbReference>
<feature type="domain" description="DUF6531" evidence="3">
    <location>
        <begin position="85"/>
        <end position="162"/>
    </location>
</feature>
<evidence type="ECO:0000256" key="1">
    <source>
        <dbReference type="ARBA" id="ARBA00022737"/>
    </source>
</evidence>
<dbReference type="InterPro" id="IPR006530">
    <property type="entry name" value="YD"/>
</dbReference>
<dbReference type="InterPro" id="IPR056009">
    <property type="entry name" value="DUF7587"/>
</dbReference>
<feature type="region of interest" description="Disordered" evidence="2">
    <location>
        <begin position="1134"/>
        <end position="1159"/>
    </location>
</feature>
<dbReference type="InterPro" id="IPR045351">
    <property type="entry name" value="DUF6531"/>
</dbReference>
<evidence type="ECO:0000256" key="2">
    <source>
        <dbReference type="SAM" id="MobiDB-lite"/>
    </source>
</evidence>
<gene>
    <name evidence="6" type="ORF">BJ988_003959</name>
</gene>
<feature type="region of interest" description="Disordered" evidence="2">
    <location>
        <begin position="546"/>
        <end position="567"/>
    </location>
</feature>
<feature type="compositionally biased region" description="Polar residues" evidence="2">
    <location>
        <begin position="549"/>
        <end position="563"/>
    </location>
</feature>
<evidence type="ECO:0000313" key="7">
    <source>
        <dbReference type="Proteomes" id="UP000564496"/>
    </source>
</evidence>
<evidence type="ECO:0000259" key="3">
    <source>
        <dbReference type="Pfam" id="PF20148"/>
    </source>
</evidence>
<evidence type="ECO:0000313" key="6">
    <source>
        <dbReference type="EMBL" id="NYI79311.1"/>
    </source>
</evidence>
<feature type="compositionally biased region" description="Basic and acidic residues" evidence="2">
    <location>
        <begin position="1134"/>
        <end position="1147"/>
    </location>
</feature>
<dbReference type="InterPro" id="IPR056823">
    <property type="entry name" value="TEN-like_YD-shell"/>
</dbReference>
<dbReference type="PANTHER" id="PTHR32305:SF15">
    <property type="entry name" value="PROTEIN RHSA-RELATED"/>
    <property type="match status" value="1"/>
</dbReference>
<organism evidence="6 7">
    <name type="scientific">Nocardioides panzhihuensis</name>
    <dbReference type="NCBI Taxonomy" id="860243"/>
    <lineage>
        <taxon>Bacteria</taxon>
        <taxon>Bacillati</taxon>
        <taxon>Actinomycetota</taxon>
        <taxon>Actinomycetes</taxon>
        <taxon>Propionibacteriales</taxon>
        <taxon>Nocardioidaceae</taxon>
        <taxon>Nocardioides</taxon>
    </lineage>
</organism>
<dbReference type="Proteomes" id="UP000564496">
    <property type="component" value="Unassembled WGS sequence"/>
</dbReference>
<reference evidence="6 7" key="1">
    <citation type="submission" date="2020-07" db="EMBL/GenBank/DDBJ databases">
        <title>Sequencing the genomes of 1000 actinobacteria strains.</title>
        <authorList>
            <person name="Klenk H.-P."/>
        </authorList>
    </citation>
    <scope>NUCLEOTIDE SEQUENCE [LARGE SCALE GENOMIC DNA]</scope>
    <source>
        <strain evidence="6 7">DSM 26487</strain>
    </source>
</reference>
<dbReference type="Gene3D" id="2.180.10.10">
    <property type="entry name" value="RHS repeat-associated core"/>
    <property type="match status" value="4"/>
</dbReference>
<dbReference type="PRINTS" id="PR00394">
    <property type="entry name" value="RHSPROTEIN"/>
</dbReference>
<keyword evidence="7" id="KW-1185">Reference proteome</keyword>